<reference evidence="2" key="1">
    <citation type="submission" date="2018-11" db="EMBL/GenBank/DDBJ databases">
        <authorList>
            <consortium name="Pathogen Informatics"/>
        </authorList>
    </citation>
    <scope>NUCLEOTIDE SEQUENCE</scope>
</reference>
<sequence>MVLRMAILTGNADYDAGETSRNLDNLLGSLGRREHSPVHPTANISSSSTSEFSVVGFLLVHYPASHWSYLQAQLTRQLDCLARRVTQHNMRLLAAQHGPTLMHLQSASTLTSKPREKATNEASSQPSSTPSTKLICDSSETDQPTDLHILLVLLVALGGGDADDWVAPDISSSTSPSASIVTKPTSSSYSLHNSFSPSCALHFFSAPKTSIAAEATATKAISPSVWRANAASGAAGGRQLIRGLAAQQAYSVWHADPPGPDRLLTEPPSYWTDSNLLLDHTAEFCQSTSQPLSHANGHLSDFKSSDSVALSRLKCACVPGACHHSDPSRQTGHSVDSLQQESGFLDWMARTAKPGLAFLYLTHEKDYFLSF</sequence>
<dbReference type="EMBL" id="CAAALY010245292">
    <property type="protein sequence ID" value="VEL33175.1"/>
    <property type="molecule type" value="Genomic_DNA"/>
</dbReference>
<feature type="region of interest" description="Disordered" evidence="1">
    <location>
        <begin position="107"/>
        <end position="139"/>
    </location>
</feature>
<feature type="compositionally biased region" description="Polar residues" evidence="1">
    <location>
        <begin position="120"/>
        <end position="132"/>
    </location>
</feature>
<evidence type="ECO:0000256" key="1">
    <source>
        <dbReference type="SAM" id="MobiDB-lite"/>
    </source>
</evidence>
<protein>
    <submittedName>
        <fullName evidence="2">Uncharacterized protein</fullName>
    </submittedName>
</protein>
<comment type="caution">
    <text evidence="2">The sequence shown here is derived from an EMBL/GenBank/DDBJ whole genome shotgun (WGS) entry which is preliminary data.</text>
</comment>
<accession>A0A3S5B4A1</accession>
<proteinExistence type="predicted"/>
<evidence type="ECO:0000313" key="2">
    <source>
        <dbReference type="EMBL" id="VEL33175.1"/>
    </source>
</evidence>
<evidence type="ECO:0000313" key="3">
    <source>
        <dbReference type="Proteomes" id="UP000784294"/>
    </source>
</evidence>
<organism evidence="2 3">
    <name type="scientific">Protopolystoma xenopodis</name>
    <dbReference type="NCBI Taxonomy" id="117903"/>
    <lineage>
        <taxon>Eukaryota</taxon>
        <taxon>Metazoa</taxon>
        <taxon>Spiralia</taxon>
        <taxon>Lophotrochozoa</taxon>
        <taxon>Platyhelminthes</taxon>
        <taxon>Monogenea</taxon>
        <taxon>Polyopisthocotylea</taxon>
        <taxon>Polystomatidea</taxon>
        <taxon>Polystomatidae</taxon>
        <taxon>Protopolystoma</taxon>
    </lineage>
</organism>
<gene>
    <name evidence="2" type="ORF">PXEA_LOCUS26615</name>
</gene>
<keyword evidence="3" id="KW-1185">Reference proteome</keyword>
<dbReference type="AlphaFoldDB" id="A0A3S5B4A1"/>
<dbReference type="Proteomes" id="UP000784294">
    <property type="component" value="Unassembled WGS sequence"/>
</dbReference>
<name>A0A3S5B4A1_9PLAT</name>